<dbReference type="InterPro" id="IPR036388">
    <property type="entry name" value="WH-like_DNA-bd_sf"/>
</dbReference>
<dbReference type="Pfam" id="PF18052">
    <property type="entry name" value="Rx_N"/>
    <property type="match status" value="1"/>
</dbReference>
<dbReference type="EMBL" id="JARAOO010000004">
    <property type="protein sequence ID" value="KAJ7971101.1"/>
    <property type="molecule type" value="Genomic_DNA"/>
</dbReference>
<dbReference type="Proteomes" id="UP001163823">
    <property type="component" value="Chromosome 4"/>
</dbReference>
<keyword evidence="9" id="KW-1185">Reference proteome</keyword>
<feature type="domain" description="Disease resistance protein winged helix" evidence="6">
    <location>
        <begin position="430"/>
        <end position="505"/>
    </location>
</feature>
<keyword evidence="3" id="KW-0611">Plant defense</keyword>
<dbReference type="PRINTS" id="PR00364">
    <property type="entry name" value="DISEASERSIST"/>
</dbReference>
<dbReference type="GO" id="GO:0098542">
    <property type="term" value="P:defense response to other organism"/>
    <property type="evidence" value="ECO:0007669"/>
    <property type="project" value="TreeGrafter"/>
</dbReference>
<dbReference type="InterPro" id="IPR058922">
    <property type="entry name" value="WHD_DRP"/>
</dbReference>
<evidence type="ECO:0000256" key="3">
    <source>
        <dbReference type="ARBA" id="ARBA00022821"/>
    </source>
</evidence>
<dbReference type="Gene3D" id="3.40.50.300">
    <property type="entry name" value="P-loop containing nucleotide triphosphate hydrolases"/>
    <property type="match status" value="1"/>
</dbReference>
<reference evidence="8" key="1">
    <citation type="journal article" date="2023" name="Science">
        <title>Elucidation of the pathway for biosynthesis of saponin adjuvants from the soapbark tree.</title>
        <authorList>
            <person name="Reed J."/>
            <person name="Orme A."/>
            <person name="El-Demerdash A."/>
            <person name="Owen C."/>
            <person name="Martin L.B.B."/>
            <person name="Misra R.C."/>
            <person name="Kikuchi S."/>
            <person name="Rejzek M."/>
            <person name="Martin A.C."/>
            <person name="Harkess A."/>
            <person name="Leebens-Mack J."/>
            <person name="Louveau T."/>
            <person name="Stephenson M.J."/>
            <person name="Osbourn A."/>
        </authorList>
    </citation>
    <scope>NUCLEOTIDE SEQUENCE</scope>
    <source>
        <strain evidence="8">S10</strain>
    </source>
</reference>
<gene>
    <name evidence="8" type="ORF">O6P43_009180</name>
</gene>
<evidence type="ECO:0000259" key="7">
    <source>
        <dbReference type="Pfam" id="PF23598"/>
    </source>
</evidence>
<dbReference type="Gene3D" id="1.10.10.10">
    <property type="entry name" value="Winged helix-like DNA-binding domain superfamily/Winged helix DNA-binding domain"/>
    <property type="match status" value="1"/>
</dbReference>
<dbReference type="FunFam" id="1.10.10.10:FF:000322">
    <property type="entry name" value="Probable disease resistance protein At1g63360"/>
    <property type="match status" value="1"/>
</dbReference>
<evidence type="ECO:0000313" key="9">
    <source>
        <dbReference type="Proteomes" id="UP001163823"/>
    </source>
</evidence>
<dbReference type="SUPFAM" id="SSF52058">
    <property type="entry name" value="L domain-like"/>
    <property type="match status" value="1"/>
</dbReference>
<dbReference type="PANTHER" id="PTHR23155:SF1185">
    <property type="entry name" value="DISEASE RESISTANCE RPP8-LIKE PROTEIN 3-RELATED"/>
    <property type="match status" value="1"/>
</dbReference>
<accession>A0AAD7PXQ2</accession>
<dbReference type="AlphaFoldDB" id="A0AAD7PXQ2"/>
<dbReference type="KEGG" id="qsa:O6P43_009180"/>
<dbReference type="InterPro" id="IPR002182">
    <property type="entry name" value="NB-ARC"/>
</dbReference>
<organism evidence="8 9">
    <name type="scientific">Quillaja saponaria</name>
    <name type="common">Soap bark tree</name>
    <dbReference type="NCBI Taxonomy" id="32244"/>
    <lineage>
        <taxon>Eukaryota</taxon>
        <taxon>Viridiplantae</taxon>
        <taxon>Streptophyta</taxon>
        <taxon>Embryophyta</taxon>
        <taxon>Tracheophyta</taxon>
        <taxon>Spermatophyta</taxon>
        <taxon>Magnoliopsida</taxon>
        <taxon>eudicotyledons</taxon>
        <taxon>Gunneridae</taxon>
        <taxon>Pentapetalae</taxon>
        <taxon>rosids</taxon>
        <taxon>fabids</taxon>
        <taxon>Fabales</taxon>
        <taxon>Quillajaceae</taxon>
        <taxon>Quillaja</taxon>
    </lineage>
</organism>
<evidence type="ECO:0000313" key="8">
    <source>
        <dbReference type="EMBL" id="KAJ7971101.1"/>
    </source>
</evidence>
<feature type="domain" description="Disease resistance N-terminal" evidence="5">
    <location>
        <begin position="5"/>
        <end position="89"/>
    </location>
</feature>
<sequence>MVESVVHYVVERLGDLLIEEAMLLSGVNEQVKQIQAELKRMQCFLEDAERRQDEDASVRNWVLEIRNLAYDVEDVIEIYALKIASKRNKVYQNPIKRSINLHKLGSKIEFIKYQISDLTRSLQTYGLNAKISKEGSNIASEMQRQLRWSYSHVVEEFIVGLDEDIEKLVAQLLNQDKYCQVVSICGMGGLGKTTLAKKVYHHDSVRRHFQGFAWACISQQCKKRDVWKGILLKLIAPTKDERDEIMKLTDEEIAKKLYQVQQKKECLVILDDIWKTEDWDILRPAFPSENTRTKIVVTSRNKEVALHVDQRGLIHEPGCLNEDESWELFQKKAFLRKDDPEFTIGENIEKLGREMVGKCAGLPLAIIVLGGLLATKDTTSEWETVHRYLTSYLIRGEAHEKQSRLAEVLALSYHDLPFQLKPCFLYLSHFPEDSDIPTNKLIRLWVAEGVVVSSQYETDRDVTMEDAAERYLGNLINRCMVQVGTTGTTGRIKTCRLHDLMRDLCLSKARQENFLLIVNGSQENNPSFSQSISRVRRMGIWLGQHLNETSFSNQQVNPHLRSLLYFHDKRYGVENWIRECVFGNFKLLRVLDLEGFKGFCALPKEVGNLLWLRFLSLKKTHIQELPISLGNLEYLQTLNLQTLNKVSWDSTVHIPNVLCKLKRLRHLYLPNWCGNITDNLQLANLSNLQTLVNFPANKCDVKDLLKLSNLRKLVLNDPRYFEKFGAIFNTPNNRLNFLHSLSLKTDMLSFPDKVVDVGQLLVGCPRLHKLHLEGQIERLPEYNQFPPSLAKLTLWGSRLVEDPMVTLEKLPNLRFLSGWEMFTGKKMVCTGNGFPQLKSLLLRGFPNLEEWEMENQAMPNLCRLGISDCNKLKTVPNGLRYIATLRNIEIRWMPKSFKNKLESGGVEFYKVQHVPSIVFLN</sequence>
<dbReference type="InterPro" id="IPR027417">
    <property type="entry name" value="P-loop_NTPase"/>
</dbReference>
<dbReference type="InterPro" id="IPR032675">
    <property type="entry name" value="LRR_dom_sf"/>
</dbReference>
<dbReference type="FunFam" id="1.10.8.430:FF:000003">
    <property type="entry name" value="Probable disease resistance protein At5g66910"/>
    <property type="match status" value="1"/>
</dbReference>
<dbReference type="PANTHER" id="PTHR23155">
    <property type="entry name" value="DISEASE RESISTANCE PROTEIN RP"/>
    <property type="match status" value="1"/>
</dbReference>
<evidence type="ECO:0000259" key="5">
    <source>
        <dbReference type="Pfam" id="PF18052"/>
    </source>
</evidence>
<dbReference type="Pfam" id="PF00931">
    <property type="entry name" value="NB-ARC"/>
    <property type="match status" value="1"/>
</dbReference>
<dbReference type="Pfam" id="PF23598">
    <property type="entry name" value="LRR_14"/>
    <property type="match status" value="1"/>
</dbReference>
<evidence type="ECO:0000259" key="6">
    <source>
        <dbReference type="Pfam" id="PF23559"/>
    </source>
</evidence>
<evidence type="ECO:0000259" key="4">
    <source>
        <dbReference type="Pfam" id="PF00931"/>
    </source>
</evidence>
<dbReference type="FunFam" id="3.40.50.300:FF:001091">
    <property type="entry name" value="Probable disease resistance protein At1g61300"/>
    <property type="match status" value="1"/>
</dbReference>
<keyword evidence="2" id="KW-0547">Nucleotide-binding</keyword>
<name>A0AAD7PXQ2_QUISA</name>
<dbReference type="GO" id="GO:0043531">
    <property type="term" value="F:ADP binding"/>
    <property type="evidence" value="ECO:0007669"/>
    <property type="project" value="InterPro"/>
</dbReference>
<feature type="domain" description="NB-ARC" evidence="4">
    <location>
        <begin position="163"/>
        <end position="338"/>
    </location>
</feature>
<evidence type="ECO:0000256" key="1">
    <source>
        <dbReference type="ARBA" id="ARBA00022737"/>
    </source>
</evidence>
<dbReference type="InterPro" id="IPR042197">
    <property type="entry name" value="Apaf_helical"/>
</dbReference>
<evidence type="ECO:0000256" key="2">
    <source>
        <dbReference type="ARBA" id="ARBA00022741"/>
    </source>
</evidence>
<feature type="domain" description="Disease resistance R13L4/SHOC-2-like LRR" evidence="7">
    <location>
        <begin position="560"/>
        <end position="892"/>
    </location>
</feature>
<comment type="caution">
    <text evidence="8">The sequence shown here is derived from an EMBL/GenBank/DDBJ whole genome shotgun (WGS) entry which is preliminary data.</text>
</comment>
<dbReference type="SUPFAM" id="SSF52540">
    <property type="entry name" value="P-loop containing nucleoside triphosphate hydrolases"/>
    <property type="match status" value="1"/>
</dbReference>
<keyword evidence="1" id="KW-0677">Repeat</keyword>
<dbReference type="InterPro" id="IPR055414">
    <property type="entry name" value="LRR_R13L4/SHOC2-like"/>
</dbReference>
<dbReference type="InterPro" id="IPR041118">
    <property type="entry name" value="Rx_N"/>
</dbReference>
<dbReference type="Gene3D" id="1.20.5.4130">
    <property type="match status" value="1"/>
</dbReference>
<proteinExistence type="predicted"/>
<dbReference type="CDD" id="cd14798">
    <property type="entry name" value="RX-CC_like"/>
    <property type="match status" value="1"/>
</dbReference>
<dbReference type="InterPro" id="IPR038005">
    <property type="entry name" value="RX-like_CC"/>
</dbReference>
<dbReference type="Gene3D" id="1.10.8.430">
    <property type="entry name" value="Helical domain of apoptotic protease-activating factors"/>
    <property type="match status" value="1"/>
</dbReference>
<dbReference type="Gene3D" id="3.80.10.10">
    <property type="entry name" value="Ribonuclease Inhibitor"/>
    <property type="match status" value="2"/>
</dbReference>
<dbReference type="InterPro" id="IPR044974">
    <property type="entry name" value="Disease_R_plants"/>
</dbReference>
<dbReference type="Pfam" id="PF23559">
    <property type="entry name" value="WHD_DRP"/>
    <property type="match status" value="1"/>
</dbReference>
<protein>
    <submittedName>
        <fullName evidence="8">Disease resistance protein</fullName>
    </submittedName>
</protein>